<evidence type="ECO:0000313" key="2">
    <source>
        <dbReference type="EMBL" id="VGO17062.1"/>
    </source>
</evidence>
<feature type="transmembrane region" description="Helical" evidence="1">
    <location>
        <begin position="158"/>
        <end position="184"/>
    </location>
</feature>
<feature type="transmembrane region" description="Helical" evidence="1">
    <location>
        <begin position="62"/>
        <end position="82"/>
    </location>
</feature>
<evidence type="ECO:0000313" key="3">
    <source>
        <dbReference type="Proteomes" id="UP000366872"/>
    </source>
</evidence>
<name>A0A6C2UAC6_PONDE</name>
<keyword evidence="1" id="KW-1133">Transmembrane helix</keyword>
<organism evidence="2 3">
    <name type="scientific">Pontiella desulfatans</name>
    <dbReference type="NCBI Taxonomy" id="2750659"/>
    <lineage>
        <taxon>Bacteria</taxon>
        <taxon>Pseudomonadati</taxon>
        <taxon>Kiritimatiellota</taxon>
        <taxon>Kiritimatiellia</taxon>
        <taxon>Kiritimatiellales</taxon>
        <taxon>Pontiellaceae</taxon>
        <taxon>Pontiella</taxon>
    </lineage>
</organism>
<keyword evidence="1" id="KW-0472">Membrane</keyword>
<proteinExistence type="predicted"/>
<sequence length="227" mass="25284">MNTDKPGVSETVRRGRRAACDTLVGEPVVPQAARLPRRTRFSCRHTLQCKALSKSKKLRHRLGWIWTTALLLPVHAWVWLAAENPVLSVLNGAVPTFILSGRMCTERFSIIHAGSALDQPTIGKWLFWFTVMAATALPCTAGVGWLANRTSKAGRIAFSVNTFVLGFMLLSILSWPVLWLIQYICSMGFTPRRIQGLLYSISAAAGIILFLIWATRKPQSRQPRSQP</sequence>
<feature type="transmembrane region" description="Helical" evidence="1">
    <location>
        <begin position="125"/>
        <end position="146"/>
    </location>
</feature>
<keyword evidence="3" id="KW-1185">Reference proteome</keyword>
<dbReference type="EMBL" id="CAAHFG010000004">
    <property type="protein sequence ID" value="VGO17062.1"/>
    <property type="molecule type" value="Genomic_DNA"/>
</dbReference>
<feature type="transmembrane region" description="Helical" evidence="1">
    <location>
        <begin position="196"/>
        <end position="214"/>
    </location>
</feature>
<dbReference type="Proteomes" id="UP000366872">
    <property type="component" value="Unassembled WGS sequence"/>
</dbReference>
<evidence type="ECO:0000256" key="1">
    <source>
        <dbReference type="SAM" id="Phobius"/>
    </source>
</evidence>
<dbReference type="AlphaFoldDB" id="A0A6C2UAC6"/>
<accession>A0A6C2UAC6</accession>
<gene>
    <name evidence="2" type="ORF">PDESU_05656</name>
</gene>
<protein>
    <submittedName>
        <fullName evidence="2">Uncharacterized protein</fullName>
    </submittedName>
</protein>
<keyword evidence="1" id="KW-0812">Transmembrane</keyword>
<reference evidence="2 3" key="1">
    <citation type="submission" date="2019-04" db="EMBL/GenBank/DDBJ databases">
        <authorList>
            <person name="Van Vliet M D."/>
        </authorList>
    </citation>
    <scope>NUCLEOTIDE SEQUENCE [LARGE SCALE GENOMIC DNA]</scope>
    <source>
        <strain evidence="2 3">F1</strain>
    </source>
</reference>